<protein>
    <submittedName>
        <fullName evidence="2">Uncharacterized protein</fullName>
    </submittedName>
</protein>
<reference evidence="2 3" key="1">
    <citation type="journal article" date="2012" name="Proc. Natl. Acad. Sci. U.S.A.">
        <title>Comparative genomics of Ceriporiopsis subvermispora and Phanerochaete chrysosporium provide insight into selective ligninolysis.</title>
        <authorList>
            <person name="Fernandez-Fueyo E."/>
            <person name="Ruiz-Duenas F.J."/>
            <person name="Ferreira P."/>
            <person name="Floudas D."/>
            <person name="Hibbett D.S."/>
            <person name="Canessa P."/>
            <person name="Larrondo L.F."/>
            <person name="James T.Y."/>
            <person name="Seelenfreund D."/>
            <person name="Lobos S."/>
            <person name="Polanco R."/>
            <person name="Tello M."/>
            <person name="Honda Y."/>
            <person name="Watanabe T."/>
            <person name="Watanabe T."/>
            <person name="Ryu J.S."/>
            <person name="Kubicek C.P."/>
            <person name="Schmoll M."/>
            <person name="Gaskell J."/>
            <person name="Hammel K.E."/>
            <person name="St John F.J."/>
            <person name="Vanden Wymelenberg A."/>
            <person name="Sabat G."/>
            <person name="Splinter BonDurant S."/>
            <person name="Syed K."/>
            <person name="Yadav J.S."/>
            <person name="Doddapaneni H."/>
            <person name="Subramanian V."/>
            <person name="Lavin J.L."/>
            <person name="Oguiza J.A."/>
            <person name="Perez G."/>
            <person name="Pisabarro A.G."/>
            <person name="Ramirez L."/>
            <person name="Santoyo F."/>
            <person name="Master E."/>
            <person name="Coutinho P.M."/>
            <person name="Henrissat B."/>
            <person name="Lombard V."/>
            <person name="Magnuson J.K."/>
            <person name="Kuees U."/>
            <person name="Hori C."/>
            <person name="Igarashi K."/>
            <person name="Samejima M."/>
            <person name="Held B.W."/>
            <person name="Barry K.W."/>
            <person name="LaButti K.M."/>
            <person name="Lapidus A."/>
            <person name="Lindquist E.A."/>
            <person name="Lucas S.M."/>
            <person name="Riley R."/>
            <person name="Salamov A.A."/>
            <person name="Hoffmeister D."/>
            <person name="Schwenk D."/>
            <person name="Hadar Y."/>
            <person name="Yarden O."/>
            <person name="de Vries R.P."/>
            <person name="Wiebenga A."/>
            <person name="Stenlid J."/>
            <person name="Eastwood D."/>
            <person name="Grigoriev I.V."/>
            <person name="Berka R.M."/>
            <person name="Blanchette R.A."/>
            <person name="Kersten P."/>
            <person name="Martinez A.T."/>
            <person name="Vicuna R."/>
            <person name="Cullen D."/>
        </authorList>
    </citation>
    <scope>NUCLEOTIDE SEQUENCE [LARGE SCALE GENOMIC DNA]</scope>
    <source>
        <strain evidence="2 3">B</strain>
    </source>
</reference>
<evidence type="ECO:0000256" key="1">
    <source>
        <dbReference type="SAM" id="MobiDB-lite"/>
    </source>
</evidence>
<feature type="region of interest" description="Disordered" evidence="1">
    <location>
        <begin position="122"/>
        <end position="143"/>
    </location>
</feature>
<organism evidence="2 3">
    <name type="scientific">Ceriporiopsis subvermispora (strain B)</name>
    <name type="common">White-rot fungus</name>
    <name type="synonym">Gelatoporia subvermispora</name>
    <dbReference type="NCBI Taxonomy" id="914234"/>
    <lineage>
        <taxon>Eukaryota</taxon>
        <taxon>Fungi</taxon>
        <taxon>Dikarya</taxon>
        <taxon>Basidiomycota</taxon>
        <taxon>Agaricomycotina</taxon>
        <taxon>Agaricomycetes</taxon>
        <taxon>Polyporales</taxon>
        <taxon>Gelatoporiaceae</taxon>
        <taxon>Gelatoporia</taxon>
    </lineage>
</organism>
<name>M2QI78_CERS8</name>
<dbReference type="OrthoDB" id="2801531at2759"/>
<accession>M2QI78</accession>
<gene>
    <name evidence="2" type="ORF">CERSUDRAFT_114652</name>
</gene>
<proteinExistence type="predicted"/>
<evidence type="ECO:0000313" key="3">
    <source>
        <dbReference type="Proteomes" id="UP000016930"/>
    </source>
</evidence>
<dbReference type="AlphaFoldDB" id="M2QI78"/>
<dbReference type="EMBL" id="KB445797">
    <property type="protein sequence ID" value="EMD36743.1"/>
    <property type="molecule type" value="Genomic_DNA"/>
</dbReference>
<evidence type="ECO:0000313" key="2">
    <source>
        <dbReference type="EMBL" id="EMD36743.1"/>
    </source>
</evidence>
<keyword evidence="3" id="KW-1185">Reference proteome</keyword>
<sequence length="155" mass="18246">MTWIFGWPLELERAIEYAQEQKLDRSGTRMDETQLYLAAAMHIMQKLYLYDWPLKACWDGKRMKSVFALCIDKKARTAEEAKIRMSRMPPYETALKLAGVLQAEDEPKWYRYDDGTYTPWRGELYPPADSDESDGPRCAESNSRGYSQWRGWIRT</sequence>
<dbReference type="HOGENOM" id="CLU_129396_0_0_1"/>
<dbReference type="Proteomes" id="UP000016930">
    <property type="component" value="Unassembled WGS sequence"/>
</dbReference>